<dbReference type="RefSeq" id="WP_040039713.1">
    <property type="nucleotide sequence ID" value="NZ_JWJG01000028.1"/>
</dbReference>
<evidence type="ECO:0000259" key="4">
    <source>
        <dbReference type="PROSITE" id="PS50043"/>
    </source>
</evidence>
<accession>A0A0C2BI76</accession>
<feature type="modified residue" description="4-aspartylphosphate" evidence="3">
    <location>
        <position position="54"/>
    </location>
</feature>
<dbReference type="GO" id="GO:0003677">
    <property type="term" value="F:DNA binding"/>
    <property type="evidence" value="ECO:0007669"/>
    <property type="project" value="UniProtKB-KW"/>
</dbReference>
<dbReference type="SUPFAM" id="SSF46894">
    <property type="entry name" value="C-terminal effector domain of the bipartite response regulators"/>
    <property type="match status" value="1"/>
</dbReference>
<protein>
    <submittedName>
        <fullName evidence="6">LuxR family transcriptional regulator</fullName>
    </submittedName>
</protein>
<keyword evidence="7" id="KW-1185">Reference proteome</keyword>
<dbReference type="InterPro" id="IPR016032">
    <property type="entry name" value="Sig_transdc_resp-reg_C-effctor"/>
</dbReference>
<dbReference type="Pfam" id="PF00072">
    <property type="entry name" value="Response_reg"/>
    <property type="match status" value="1"/>
</dbReference>
<evidence type="ECO:0000313" key="6">
    <source>
        <dbReference type="EMBL" id="KIF80890.1"/>
    </source>
</evidence>
<proteinExistence type="predicted"/>
<dbReference type="Proteomes" id="UP000031572">
    <property type="component" value="Unassembled WGS sequence"/>
</dbReference>
<dbReference type="Gene3D" id="3.40.50.2300">
    <property type="match status" value="1"/>
</dbReference>
<dbReference type="InterPro" id="IPR058245">
    <property type="entry name" value="NreC/VraR/RcsB-like_REC"/>
</dbReference>
<feature type="domain" description="Response regulatory" evidence="5">
    <location>
        <begin position="3"/>
        <end position="119"/>
    </location>
</feature>
<dbReference type="InterPro" id="IPR011006">
    <property type="entry name" value="CheY-like_superfamily"/>
</dbReference>
<dbReference type="CDD" id="cd06170">
    <property type="entry name" value="LuxR_C_like"/>
    <property type="match status" value="1"/>
</dbReference>
<comment type="caution">
    <text evidence="6">The sequence shown here is derived from an EMBL/GenBank/DDBJ whole genome shotgun (WGS) entry which is preliminary data.</text>
</comment>
<dbReference type="CDD" id="cd17535">
    <property type="entry name" value="REC_NarL-like"/>
    <property type="match status" value="1"/>
</dbReference>
<evidence type="ECO:0000313" key="7">
    <source>
        <dbReference type="Proteomes" id="UP000031572"/>
    </source>
</evidence>
<dbReference type="SMART" id="SM00448">
    <property type="entry name" value="REC"/>
    <property type="match status" value="1"/>
</dbReference>
<reference evidence="6 7" key="1">
    <citation type="submission" date="2014-12" db="EMBL/GenBank/DDBJ databases">
        <title>Denitrispirillum autotrophicum gen. nov., sp. nov., Denitrifying, Facultatively Autotrophic Bacteria Isolated from Rice Paddy Soil.</title>
        <authorList>
            <person name="Ishii S."/>
            <person name="Ashida N."/>
            <person name="Ohno H."/>
            <person name="Otsuka S."/>
            <person name="Yokota A."/>
            <person name="Senoo K."/>
        </authorList>
    </citation>
    <scope>NUCLEOTIDE SEQUENCE [LARGE SCALE GENOMIC DNA]</scope>
    <source>
        <strain evidence="6 7">TSA66</strain>
    </source>
</reference>
<dbReference type="PANTHER" id="PTHR43214:SF43">
    <property type="entry name" value="TWO-COMPONENT RESPONSE REGULATOR"/>
    <property type="match status" value="1"/>
</dbReference>
<dbReference type="SUPFAM" id="SSF52172">
    <property type="entry name" value="CheY-like"/>
    <property type="match status" value="1"/>
</dbReference>
<gene>
    <name evidence="6" type="ORF">TSA66_08750</name>
</gene>
<dbReference type="SMART" id="SM00421">
    <property type="entry name" value="HTH_LUXR"/>
    <property type="match status" value="1"/>
</dbReference>
<dbReference type="InterPro" id="IPR001789">
    <property type="entry name" value="Sig_transdc_resp-reg_receiver"/>
</dbReference>
<organism evidence="6 7">
    <name type="scientific">Noviherbaspirillum autotrophicum</name>
    <dbReference type="NCBI Taxonomy" id="709839"/>
    <lineage>
        <taxon>Bacteria</taxon>
        <taxon>Pseudomonadati</taxon>
        <taxon>Pseudomonadota</taxon>
        <taxon>Betaproteobacteria</taxon>
        <taxon>Burkholderiales</taxon>
        <taxon>Oxalobacteraceae</taxon>
        <taxon>Noviherbaspirillum</taxon>
    </lineage>
</organism>
<dbReference type="EMBL" id="JWJG01000028">
    <property type="protein sequence ID" value="KIF80890.1"/>
    <property type="molecule type" value="Genomic_DNA"/>
</dbReference>
<dbReference type="STRING" id="709839.TSA66_08750"/>
<keyword evidence="2" id="KW-0238">DNA-binding</keyword>
<dbReference type="PRINTS" id="PR00038">
    <property type="entry name" value="HTHLUXR"/>
</dbReference>
<dbReference type="Pfam" id="PF00196">
    <property type="entry name" value="GerE"/>
    <property type="match status" value="1"/>
</dbReference>
<dbReference type="InterPro" id="IPR039420">
    <property type="entry name" value="WalR-like"/>
</dbReference>
<dbReference type="AlphaFoldDB" id="A0A0C2BI76"/>
<dbReference type="GO" id="GO:0000160">
    <property type="term" value="P:phosphorelay signal transduction system"/>
    <property type="evidence" value="ECO:0007669"/>
    <property type="project" value="InterPro"/>
</dbReference>
<evidence type="ECO:0000256" key="2">
    <source>
        <dbReference type="ARBA" id="ARBA00023125"/>
    </source>
</evidence>
<dbReference type="PROSITE" id="PS50043">
    <property type="entry name" value="HTH_LUXR_2"/>
    <property type="match status" value="1"/>
</dbReference>
<evidence type="ECO:0000256" key="1">
    <source>
        <dbReference type="ARBA" id="ARBA00022553"/>
    </source>
</evidence>
<dbReference type="GO" id="GO:0006355">
    <property type="term" value="P:regulation of DNA-templated transcription"/>
    <property type="evidence" value="ECO:0007669"/>
    <property type="project" value="InterPro"/>
</dbReference>
<sequence>MIRIVIADDHTIMREGLKRILDGADDIEVVGEAVDGFEALAHVRKGGFDLLMLDLSMPGRSGVELIRQIKDEMPKLPILILTMHEEEQYAVRAIRAGARGYLTKESAGTQLVSAIRKVASGRPYISLEVAEQLAMDVMPSNEELPHKQLSNREFEVFTLLVSGKSITEIADFLHLSAKTVSTHKTRILTKMNMNSLAEMVHYAVQHRLLGPLTN</sequence>
<feature type="domain" description="HTH luxR-type" evidence="4">
    <location>
        <begin position="142"/>
        <end position="207"/>
    </location>
</feature>
<evidence type="ECO:0000256" key="3">
    <source>
        <dbReference type="PROSITE-ProRule" id="PRU00169"/>
    </source>
</evidence>
<dbReference type="InterPro" id="IPR000792">
    <property type="entry name" value="Tscrpt_reg_LuxR_C"/>
</dbReference>
<name>A0A0C2BI76_9BURK</name>
<dbReference type="OrthoDB" id="9780593at2"/>
<keyword evidence="1 3" id="KW-0597">Phosphoprotein</keyword>
<dbReference type="PANTHER" id="PTHR43214">
    <property type="entry name" value="TWO-COMPONENT RESPONSE REGULATOR"/>
    <property type="match status" value="1"/>
</dbReference>
<dbReference type="PROSITE" id="PS50110">
    <property type="entry name" value="RESPONSE_REGULATORY"/>
    <property type="match status" value="1"/>
</dbReference>
<evidence type="ECO:0000259" key="5">
    <source>
        <dbReference type="PROSITE" id="PS50110"/>
    </source>
</evidence>